<dbReference type="InterPro" id="IPR045063">
    <property type="entry name" value="Dynamin_N"/>
</dbReference>
<dbReference type="OrthoDB" id="415706at2759"/>
<gene>
    <name evidence="2" type="ORF">D0865_12985</name>
</gene>
<evidence type="ECO:0000259" key="1">
    <source>
        <dbReference type="Pfam" id="PF00350"/>
    </source>
</evidence>
<dbReference type="Gene3D" id="3.40.50.300">
    <property type="entry name" value="P-loop containing nucleotide triphosphate hydrolases"/>
    <property type="match status" value="1"/>
</dbReference>
<feature type="domain" description="Dynamin N-terminal" evidence="1">
    <location>
        <begin position="15"/>
        <end position="98"/>
    </location>
</feature>
<dbReference type="EMBL" id="QWIN01001598">
    <property type="protein sequence ID" value="RMY38853.1"/>
    <property type="molecule type" value="Genomic_DNA"/>
</dbReference>
<dbReference type="Proteomes" id="UP000270230">
    <property type="component" value="Unassembled WGS sequence"/>
</dbReference>
<name>A0A3M7BGB8_HORWE</name>
<protein>
    <recommendedName>
        <fullName evidence="1">Dynamin N-terminal domain-containing protein</fullName>
    </recommendedName>
</protein>
<sequence length="130" mass="13928">MGIGSSGENADADSPARAFSKDVLSFAMEGPDRPRLTVVDVPGLIQNAAKGISERNKDTVAETTDFTQASDDYADQPVLTKVRAVDPEGNRTLGVIMKRDRLPPGSGIGEACIPLARNEDVFFKLGWHVV</sequence>
<accession>A0A3M7BGB8</accession>
<dbReference type="Pfam" id="PF00350">
    <property type="entry name" value="Dynamin_N"/>
    <property type="match status" value="1"/>
</dbReference>
<dbReference type="InterPro" id="IPR027417">
    <property type="entry name" value="P-loop_NTPase"/>
</dbReference>
<dbReference type="AlphaFoldDB" id="A0A3M7BGB8"/>
<proteinExistence type="predicted"/>
<evidence type="ECO:0000313" key="3">
    <source>
        <dbReference type="Proteomes" id="UP000270230"/>
    </source>
</evidence>
<organism evidence="2 3">
    <name type="scientific">Hortaea werneckii</name>
    <name type="common">Black yeast</name>
    <name type="synonym">Cladosporium werneckii</name>
    <dbReference type="NCBI Taxonomy" id="91943"/>
    <lineage>
        <taxon>Eukaryota</taxon>
        <taxon>Fungi</taxon>
        <taxon>Dikarya</taxon>
        <taxon>Ascomycota</taxon>
        <taxon>Pezizomycotina</taxon>
        <taxon>Dothideomycetes</taxon>
        <taxon>Dothideomycetidae</taxon>
        <taxon>Mycosphaerellales</taxon>
        <taxon>Teratosphaeriaceae</taxon>
        <taxon>Hortaea</taxon>
    </lineage>
</organism>
<evidence type="ECO:0000313" key="2">
    <source>
        <dbReference type="EMBL" id="RMY38853.1"/>
    </source>
</evidence>
<comment type="caution">
    <text evidence="2">The sequence shown here is derived from an EMBL/GenBank/DDBJ whole genome shotgun (WGS) entry which is preliminary data.</text>
</comment>
<dbReference type="SUPFAM" id="SSF52540">
    <property type="entry name" value="P-loop containing nucleoside triphosphate hydrolases"/>
    <property type="match status" value="1"/>
</dbReference>
<reference evidence="2 3" key="1">
    <citation type="journal article" date="2018" name="BMC Genomics">
        <title>Genomic evidence for intraspecific hybridization in a clonal and extremely halotolerant yeast.</title>
        <authorList>
            <person name="Gostincar C."/>
            <person name="Stajich J.E."/>
            <person name="Zupancic J."/>
            <person name="Zalar P."/>
            <person name="Gunde-Cimerman N."/>
        </authorList>
    </citation>
    <scope>NUCLEOTIDE SEQUENCE [LARGE SCALE GENOMIC DNA]</scope>
    <source>
        <strain evidence="2 3">EXF-151</strain>
    </source>
</reference>